<dbReference type="InterPro" id="IPR031621">
    <property type="entry name" value="HisKA_7TM"/>
</dbReference>
<keyword evidence="3" id="KW-0175">Coiled coil</keyword>
<reference evidence="7" key="1">
    <citation type="journal article" date="2013" name="Stand. Genomic Sci.">
        <title>Complete genome sequence of the halophilic bacterium Spirochaeta africana type strain (Z-7692(T)) from the alkaline Lake Magadi in the East African Rift.</title>
        <authorList>
            <person name="Liolos K."/>
            <person name="Abt B."/>
            <person name="Scheuner C."/>
            <person name="Teshima H."/>
            <person name="Held B."/>
            <person name="Lapidus A."/>
            <person name="Nolan M."/>
            <person name="Lucas S."/>
            <person name="Deshpande S."/>
            <person name="Cheng J.F."/>
            <person name="Tapia R."/>
            <person name="Goodwin L.A."/>
            <person name="Pitluck S."/>
            <person name="Pagani I."/>
            <person name="Ivanova N."/>
            <person name="Mavromatis K."/>
            <person name="Mikhailova N."/>
            <person name="Huntemann M."/>
            <person name="Pati A."/>
            <person name="Chen A."/>
            <person name="Palaniappan K."/>
            <person name="Land M."/>
            <person name="Rohde M."/>
            <person name="Tindall B.J."/>
            <person name="Detter J.C."/>
            <person name="Goker M."/>
            <person name="Bristow J."/>
            <person name="Eisen J.A."/>
            <person name="Markowitz V."/>
            <person name="Hugenholtz P."/>
            <person name="Woyke T."/>
            <person name="Klenk H.P."/>
            <person name="Kyrpides N.C."/>
        </authorList>
    </citation>
    <scope>NUCLEOTIDE SEQUENCE</scope>
    <source>
        <strain evidence="7">ATCC 700263 / DSM 8902 / Z-7692</strain>
    </source>
</reference>
<dbReference type="EMBL" id="CP003282">
    <property type="protein sequence ID" value="AFG36424.1"/>
    <property type="molecule type" value="Genomic_DNA"/>
</dbReference>
<dbReference type="GO" id="GO:1902201">
    <property type="term" value="P:negative regulation of bacterial-type flagellum-dependent cell motility"/>
    <property type="evidence" value="ECO:0007669"/>
    <property type="project" value="TreeGrafter"/>
</dbReference>
<dbReference type="InterPro" id="IPR043128">
    <property type="entry name" value="Rev_trsase/Diguanyl_cyclase"/>
</dbReference>
<dbReference type="EC" id="2.7.7.65" evidence="1"/>
<dbReference type="Pfam" id="PF16927">
    <property type="entry name" value="HisKA_7TM"/>
    <property type="match status" value="1"/>
</dbReference>
<dbReference type="SUPFAM" id="SSF55785">
    <property type="entry name" value="PYP-like sensor domain (PAS domain)"/>
    <property type="match status" value="1"/>
</dbReference>
<feature type="domain" description="GGDEF" evidence="5">
    <location>
        <begin position="397"/>
        <end position="531"/>
    </location>
</feature>
<dbReference type="Proteomes" id="UP000007383">
    <property type="component" value="Chromosome"/>
</dbReference>
<comment type="catalytic activity">
    <reaction evidence="2">
        <text>2 GTP = 3',3'-c-di-GMP + 2 diphosphate</text>
        <dbReference type="Rhea" id="RHEA:24898"/>
        <dbReference type="ChEBI" id="CHEBI:33019"/>
        <dbReference type="ChEBI" id="CHEBI:37565"/>
        <dbReference type="ChEBI" id="CHEBI:58805"/>
        <dbReference type="EC" id="2.7.7.65"/>
    </reaction>
</comment>
<dbReference type="OrthoDB" id="9779586at2"/>
<dbReference type="eggNOG" id="COG3706">
    <property type="taxonomic scope" value="Bacteria"/>
</dbReference>
<keyword evidence="4" id="KW-0472">Membrane</keyword>
<evidence type="ECO:0000256" key="3">
    <source>
        <dbReference type="SAM" id="Coils"/>
    </source>
</evidence>
<name>H9UFY1_SPIAZ</name>
<dbReference type="InterPro" id="IPR029787">
    <property type="entry name" value="Nucleotide_cyclase"/>
</dbReference>
<dbReference type="STRING" id="889378.Spiaf_0317"/>
<feature type="transmembrane region" description="Helical" evidence="4">
    <location>
        <begin position="177"/>
        <end position="196"/>
    </location>
</feature>
<dbReference type="AlphaFoldDB" id="H9UFY1"/>
<feature type="transmembrane region" description="Helical" evidence="4">
    <location>
        <begin position="37"/>
        <end position="54"/>
    </location>
</feature>
<dbReference type="Gene3D" id="3.30.70.270">
    <property type="match status" value="1"/>
</dbReference>
<evidence type="ECO:0000256" key="2">
    <source>
        <dbReference type="ARBA" id="ARBA00034247"/>
    </source>
</evidence>
<dbReference type="FunFam" id="3.30.70.270:FF:000001">
    <property type="entry name" value="Diguanylate cyclase domain protein"/>
    <property type="match status" value="1"/>
</dbReference>
<organism evidence="6 7">
    <name type="scientific">Spirochaeta africana (strain ATCC 700263 / DSM 8902 / Z-7692)</name>
    <dbReference type="NCBI Taxonomy" id="889378"/>
    <lineage>
        <taxon>Bacteria</taxon>
        <taxon>Pseudomonadati</taxon>
        <taxon>Spirochaetota</taxon>
        <taxon>Spirochaetia</taxon>
        <taxon>Spirochaetales</taxon>
        <taxon>Spirochaetaceae</taxon>
        <taxon>Spirochaeta</taxon>
    </lineage>
</organism>
<dbReference type="KEGG" id="sfc:Spiaf_0317"/>
<feature type="transmembrane region" description="Helical" evidence="4">
    <location>
        <begin position="66"/>
        <end position="87"/>
    </location>
</feature>
<dbReference type="GO" id="GO:0043709">
    <property type="term" value="P:cell adhesion involved in single-species biofilm formation"/>
    <property type="evidence" value="ECO:0007669"/>
    <property type="project" value="TreeGrafter"/>
</dbReference>
<keyword evidence="7" id="KW-1185">Reference proteome</keyword>
<keyword evidence="4" id="KW-1133">Transmembrane helix</keyword>
<dbReference type="SUPFAM" id="SSF55073">
    <property type="entry name" value="Nucleotide cyclase"/>
    <property type="match status" value="1"/>
</dbReference>
<dbReference type="PANTHER" id="PTHR45138:SF9">
    <property type="entry name" value="DIGUANYLATE CYCLASE DGCM-RELATED"/>
    <property type="match status" value="1"/>
</dbReference>
<feature type="coiled-coil region" evidence="3">
    <location>
        <begin position="339"/>
        <end position="366"/>
    </location>
</feature>
<feature type="transmembrane region" description="Helical" evidence="4">
    <location>
        <begin position="141"/>
        <end position="165"/>
    </location>
</feature>
<gene>
    <name evidence="6" type="ordered locus">Spiaf_0317</name>
</gene>
<feature type="transmembrane region" description="Helical" evidence="4">
    <location>
        <begin position="6"/>
        <end position="25"/>
    </location>
</feature>
<dbReference type="CDD" id="cd01949">
    <property type="entry name" value="GGDEF"/>
    <property type="match status" value="1"/>
</dbReference>
<dbReference type="Pfam" id="PF00990">
    <property type="entry name" value="GGDEF"/>
    <property type="match status" value="1"/>
</dbReference>
<dbReference type="RefSeq" id="WP_014454422.1">
    <property type="nucleotide sequence ID" value="NC_017098.1"/>
</dbReference>
<dbReference type="PROSITE" id="PS50887">
    <property type="entry name" value="GGDEF"/>
    <property type="match status" value="1"/>
</dbReference>
<dbReference type="PATRIC" id="fig|889378.3.peg.322"/>
<evidence type="ECO:0000256" key="4">
    <source>
        <dbReference type="SAM" id="Phobius"/>
    </source>
</evidence>
<evidence type="ECO:0000313" key="6">
    <source>
        <dbReference type="EMBL" id="AFG36424.1"/>
    </source>
</evidence>
<evidence type="ECO:0000313" key="7">
    <source>
        <dbReference type="Proteomes" id="UP000007383"/>
    </source>
</evidence>
<proteinExistence type="predicted"/>
<sequence>MSSVLFIFAALHGAGALISGYIATASLTHRTSPLSRNLAITAFALAWWSVFQGFELITPTAEGTFLWAAIAYSGIQISVLGLLSIAYGLAFHYRHMPAWILPLLTMIPVATVLIAITNPLHELLWENPSVSAVGLARFEPGIWYPIHIGYMYLLLLGCTMLLIYAVSRGPGEIRKQAGIMLAAGAVPITANLIYLTHQSTQVSHDFTVIGLIITAAALFLAFRRYGTGELVPVTRGWVFETLRDPIVTALSNGEIIDANRSFRRTFSLTDMSDLRVQQVLPVWDNLVSGMSAGHINHSFAAVINQEERWIEASISRMRSSNRNVYAVVFRDISVHIHDQHRLQEAVSSAEQRLETVKQLQNQLREQAIRDELTELYNRRFWNEAIEREFALAERSGYSLSLAMLDIDHFKQVNDTYGHAAGDRILIFLADLLRTTLRRSDLIFRFGGEEFVLVMPGIEAATAVSRMDALREKIAGSPYHDPKAGDIRIRVSIGVAGIPPYAAEPSEVLEQADTALYQAKSAGRNTVRYESSAREP</sequence>
<dbReference type="Gene3D" id="3.30.450.20">
    <property type="entry name" value="PAS domain"/>
    <property type="match status" value="1"/>
</dbReference>
<dbReference type="HOGENOM" id="CLU_025182_1_0_12"/>
<feature type="transmembrane region" description="Helical" evidence="4">
    <location>
        <begin position="202"/>
        <end position="222"/>
    </location>
</feature>
<dbReference type="GO" id="GO:0005886">
    <property type="term" value="C:plasma membrane"/>
    <property type="evidence" value="ECO:0007669"/>
    <property type="project" value="TreeGrafter"/>
</dbReference>
<evidence type="ECO:0000256" key="1">
    <source>
        <dbReference type="ARBA" id="ARBA00012528"/>
    </source>
</evidence>
<dbReference type="GO" id="GO:0052621">
    <property type="term" value="F:diguanylate cyclase activity"/>
    <property type="evidence" value="ECO:0007669"/>
    <property type="project" value="UniProtKB-EC"/>
</dbReference>
<protein>
    <recommendedName>
        <fullName evidence="1">diguanylate cyclase</fullName>
        <ecNumber evidence="1">2.7.7.65</ecNumber>
    </recommendedName>
</protein>
<accession>H9UFY1</accession>
<dbReference type="InterPro" id="IPR050469">
    <property type="entry name" value="Diguanylate_Cyclase"/>
</dbReference>
<dbReference type="SMART" id="SM00267">
    <property type="entry name" value="GGDEF"/>
    <property type="match status" value="1"/>
</dbReference>
<evidence type="ECO:0000259" key="5">
    <source>
        <dbReference type="PROSITE" id="PS50887"/>
    </source>
</evidence>
<dbReference type="InterPro" id="IPR035965">
    <property type="entry name" value="PAS-like_dom_sf"/>
</dbReference>
<feature type="transmembrane region" description="Helical" evidence="4">
    <location>
        <begin position="99"/>
        <end position="121"/>
    </location>
</feature>
<keyword evidence="4" id="KW-0812">Transmembrane</keyword>
<dbReference type="PANTHER" id="PTHR45138">
    <property type="entry name" value="REGULATORY COMPONENTS OF SENSORY TRANSDUCTION SYSTEM"/>
    <property type="match status" value="1"/>
</dbReference>
<dbReference type="NCBIfam" id="TIGR00254">
    <property type="entry name" value="GGDEF"/>
    <property type="match status" value="1"/>
</dbReference>
<dbReference type="InterPro" id="IPR000160">
    <property type="entry name" value="GGDEF_dom"/>
</dbReference>